<dbReference type="AlphaFoldDB" id="A0A1G9SSY9"/>
<sequence length="510" mass="58073">MNKYKKAAIFVFLFVLYSAFIIWRFSFWALNSDYANLVLEAKDILSGNFFRSNWNLTGISFLFTDVIYYIIGVLVAGVSSRAYVIASGLMQIALVLVSLLLIKDKFEKSKWEKGLLFLIYAMLPGLFALNLLRAHVGVFVISFVNVFIVTKLNECVEKKKIILLGLLYIILTALAVESDPIIILLLIAPMCFWAFWSFILDKISLNRAGIIVAINAIGLITGFLLDKLYFFVGGANKNSFLDSKFFVSLESLPSKIIVYIRSILYLVDGNFENTQLFSVKTVFYAINVLIVLMFFCIIISNIIKFLSGKDYDFITTILGLAFIIMSLVFIMTTISVDYISARYLSFFDALVAIVFIRNYDNLIINKNKKTKITVLITLLLVLVLKAYMVHLDEKESTDDTLQLIETLEDNNLTTGYAGFWEASKLTVLSRESVKVRAVICEGEDYGMYNWFCKSSWYEEPSNYIIVYDGDIFGINSNNIFKILGQPQKVLESGQYKICVYDYDISTKLAW</sequence>
<dbReference type="Proteomes" id="UP000187651">
    <property type="component" value="Unassembled WGS sequence"/>
</dbReference>
<feature type="transmembrane region" description="Helical" evidence="1">
    <location>
        <begin position="82"/>
        <end position="102"/>
    </location>
</feature>
<dbReference type="OrthoDB" id="1815080at2"/>
<feature type="transmembrane region" description="Helical" evidence="1">
    <location>
        <begin position="282"/>
        <end position="306"/>
    </location>
</feature>
<organism evidence="2 3">
    <name type="scientific">Lachnospira pectinoschiza</name>
    <dbReference type="NCBI Taxonomy" id="28052"/>
    <lineage>
        <taxon>Bacteria</taxon>
        <taxon>Bacillati</taxon>
        <taxon>Bacillota</taxon>
        <taxon>Clostridia</taxon>
        <taxon>Lachnospirales</taxon>
        <taxon>Lachnospiraceae</taxon>
        <taxon>Lachnospira</taxon>
    </lineage>
</organism>
<accession>A0A1G9SSY9</accession>
<feature type="transmembrane region" description="Helical" evidence="1">
    <location>
        <begin position="7"/>
        <end position="30"/>
    </location>
</feature>
<feature type="transmembrane region" description="Helical" evidence="1">
    <location>
        <begin position="182"/>
        <end position="200"/>
    </location>
</feature>
<keyword evidence="1" id="KW-0472">Membrane</keyword>
<protein>
    <recommendedName>
        <fullName evidence="4">Glycosyltransferase RgtA/B/C/D-like domain-containing protein</fullName>
    </recommendedName>
</protein>
<feature type="transmembrane region" description="Helical" evidence="1">
    <location>
        <begin position="161"/>
        <end position="176"/>
    </location>
</feature>
<feature type="transmembrane region" description="Helical" evidence="1">
    <location>
        <begin position="212"/>
        <end position="232"/>
    </location>
</feature>
<dbReference type="RefSeq" id="WP_074520412.1">
    <property type="nucleotide sequence ID" value="NZ_FNHZ01000001.1"/>
</dbReference>
<name>A0A1G9SSY9_9FIRM</name>
<keyword evidence="1" id="KW-0812">Transmembrane</keyword>
<evidence type="ECO:0008006" key="4">
    <source>
        <dbReference type="Google" id="ProtNLM"/>
    </source>
</evidence>
<keyword evidence="1" id="KW-1133">Transmembrane helix</keyword>
<evidence type="ECO:0000256" key="1">
    <source>
        <dbReference type="SAM" id="Phobius"/>
    </source>
</evidence>
<keyword evidence="3" id="KW-1185">Reference proteome</keyword>
<evidence type="ECO:0000313" key="3">
    <source>
        <dbReference type="Proteomes" id="UP000187651"/>
    </source>
</evidence>
<proteinExistence type="predicted"/>
<feature type="transmembrane region" description="Helical" evidence="1">
    <location>
        <begin position="122"/>
        <end position="149"/>
    </location>
</feature>
<feature type="transmembrane region" description="Helical" evidence="1">
    <location>
        <begin position="313"/>
        <end position="334"/>
    </location>
</feature>
<reference evidence="3" key="1">
    <citation type="submission" date="2016-10" db="EMBL/GenBank/DDBJ databases">
        <authorList>
            <person name="Varghese N."/>
            <person name="Submissions S."/>
        </authorList>
    </citation>
    <scope>NUCLEOTIDE SEQUENCE [LARGE SCALE GENOMIC DNA]</scope>
    <source>
        <strain evidence="3">M83</strain>
    </source>
</reference>
<feature type="transmembrane region" description="Helical" evidence="1">
    <location>
        <begin position="340"/>
        <end position="360"/>
    </location>
</feature>
<feature type="transmembrane region" description="Helical" evidence="1">
    <location>
        <begin position="54"/>
        <end position="75"/>
    </location>
</feature>
<evidence type="ECO:0000313" key="2">
    <source>
        <dbReference type="EMBL" id="SDM38531.1"/>
    </source>
</evidence>
<feature type="transmembrane region" description="Helical" evidence="1">
    <location>
        <begin position="372"/>
        <end position="390"/>
    </location>
</feature>
<dbReference type="EMBL" id="FNHZ01000001">
    <property type="protein sequence ID" value="SDM38531.1"/>
    <property type="molecule type" value="Genomic_DNA"/>
</dbReference>
<gene>
    <name evidence="2" type="ORF">SAMN05216544_0079</name>
</gene>